<evidence type="ECO:0000256" key="1">
    <source>
        <dbReference type="ARBA" id="ARBA00004141"/>
    </source>
</evidence>
<keyword evidence="9" id="KW-1185">Reference proteome</keyword>
<comment type="caution">
    <text evidence="8">The sequence shown here is derived from an EMBL/GenBank/DDBJ whole genome shotgun (WGS) entry which is preliminary data.</text>
</comment>
<name>A0AAJ1WEN8_9ENTE</name>
<feature type="transmembrane region" description="Helical" evidence="6">
    <location>
        <begin position="261"/>
        <end position="279"/>
    </location>
</feature>
<evidence type="ECO:0000256" key="5">
    <source>
        <dbReference type="ARBA" id="ARBA00023136"/>
    </source>
</evidence>
<feature type="transmembrane region" description="Helical" evidence="6">
    <location>
        <begin position="393"/>
        <end position="416"/>
    </location>
</feature>
<feature type="domain" description="Citrate transporter-like" evidence="7">
    <location>
        <begin position="58"/>
        <end position="404"/>
    </location>
</feature>
<evidence type="ECO:0000313" key="8">
    <source>
        <dbReference type="EMBL" id="MDP8591147.1"/>
    </source>
</evidence>
<dbReference type="GO" id="GO:0055085">
    <property type="term" value="P:transmembrane transport"/>
    <property type="evidence" value="ECO:0007669"/>
    <property type="project" value="InterPro"/>
</dbReference>
<dbReference type="Proteomes" id="UP001238215">
    <property type="component" value="Unassembled WGS sequence"/>
</dbReference>
<feature type="transmembrane region" description="Helical" evidence="6">
    <location>
        <begin position="354"/>
        <end position="373"/>
    </location>
</feature>
<gene>
    <name evidence="8" type="ORF">RAN64_14370</name>
</gene>
<sequence>MKLADFSPILASWINYEKMVEGDYGMSYLAILGFAMMGVITFLLMKDKLNILVCFAILPLVFSFLSGADLSKTTEHIISGLDLTRSIFLMIMFSLPYFALMTDAGLFEILIYKVLKKMKIGGPILCSFTVPLAILATLDGSVMSTYLIVIPLLLPLFKKLKIDPMILVFLTSLGTMLGTIKPWNARVLRAAALLPNVDSPAMHVFLKLIPLMILMTILTMIFAYFLGKKSQKRNGFIKKNIEAGTLVGEEPELSEMSRPKLFWFNLCLTIAVVTLLIVTSFPEFYIFAVGLILALVINYPDRKMQNKLVSKYAAATYPIAPIVFMSGVVVGVLEGTGMMEQMVMTLVEIVPSSMGPYLHIIIALLSTPLMFIFTNDTWYFALVPIITAVGEQYGVAADIIVLALFFNVGAFASIVAQPQIIMACDLGGETIREYIRFSFFKLWGISIVWTLVGFAIGIF</sequence>
<feature type="transmembrane region" description="Helical" evidence="6">
    <location>
        <begin position="87"/>
        <end position="112"/>
    </location>
</feature>
<dbReference type="InterPro" id="IPR004680">
    <property type="entry name" value="Cit_transptr-like_dom"/>
</dbReference>
<accession>A0AAJ1WEN8</accession>
<evidence type="ECO:0000313" key="9">
    <source>
        <dbReference type="Proteomes" id="UP001238215"/>
    </source>
</evidence>
<reference evidence="8 9" key="1">
    <citation type="submission" date="2023-08" db="EMBL/GenBank/DDBJ databases">
        <title>Whole genome sequencing of Enterococcus.</title>
        <authorList>
            <person name="Kaptchouang Tchatchouang C.D."/>
            <person name="Ateba C.N."/>
        </authorList>
    </citation>
    <scope>NUCLEOTIDE SEQUENCE [LARGE SCALE GENOMIC DNA]</scope>
    <source>
        <strain evidence="8 9">ENT3_CNKT_NWU</strain>
    </source>
</reference>
<evidence type="ECO:0000256" key="2">
    <source>
        <dbReference type="ARBA" id="ARBA00022448"/>
    </source>
</evidence>
<feature type="transmembrane region" description="Helical" evidence="6">
    <location>
        <begin position="25"/>
        <end position="44"/>
    </location>
</feature>
<keyword evidence="2" id="KW-0813">Transport</keyword>
<feature type="transmembrane region" description="Helical" evidence="6">
    <location>
        <begin position="204"/>
        <end position="226"/>
    </location>
</feature>
<feature type="transmembrane region" description="Helical" evidence="6">
    <location>
        <begin position="124"/>
        <end position="153"/>
    </location>
</feature>
<keyword evidence="4 6" id="KW-1133">Transmembrane helix</keyword>
<feature type="transmembrane region" description="Helical" evidence="6">
    <location>
        <begin position="49"/>
        <end position="67"/>
    </location>
</feature>
<proteinExistence type="predicted"/>
<evidence type="ECO:0000256" key="4">
    <source>
        <dbReference type="ARBA" id="ARBA00022989"/>
    </source>
</evidence>
<feature type="transmembrane region" description="Helical" evidence="6">
    <location>
        <begin position="312"/>
        <end position="333"/>
    </location>
</feature>
<keyword evidence="3 6" id="KW-0812">Transmembrane</keyword>
<comment type="subcellular location">
    <subcellularLocation>
        <location evidence="1">Membrane</location>
        <topology evidence="1">Multi-pass membrane protein</topology>
    </subcellularLocation>
</comment>
<dbReference type="EMBL" id="JAVBZS010000103">
    <property type="protein sequence ID" value="MDP8591147.1"/>
    <property type="molecule type" value="Genomic_DNA"/>
</dbReference>
<evidence type="ECO:0000259" key="7">
    <source>
        <dbReference type="Pfam" id="PF03600"/>
    </source>
</evidence>
<evidence type="ECO:0000256" key="6">
    <source>
        <dbReference type="SAM" id="Phobius"/>
    </source>
</evidence>
<dbReference type="Pfam" id="PF03600">
    <property type="entry name" value="CitMHS"/>
    <property type="match status" value="1"/>
</dbReference>
<feature type="transmembrane region" description="Helical" evidence="6">
    <location>
        <begin position="437"/>
        <end position="458"/>
    </location>
</feature>
<keyword evidence="5 6" id="KW-0472">Membrane</keyword>
<protein>
    <submittedName>
        <fullName evidence="8">SLC13 family permease</fullName>
    </submittedName>
</protein>
<organism evidence="8 9">
    <name type="scientific">Enterococcus lactis</name>
    <dbReference type="NCBI Taxonomy" id="357441"/>
    <lineage>
        <taxon>Bacteria</taxon>
        <taxon>Bacillati</taxon>
        <taxon>Bacillota</taxon>
        <taxon>Bacilli</taxon>
        <taxon>Lactobacillales</taxon>
        <taxon>Enterococcaceae</taxon>
        <taxon>Enterococcus</taxon>
    </lineage>
</organism>
<evidence type="ECO:0000256" key="3">
    <source>
        <dbReference type="ARBA" id="ARBA00022692"/>
    </source>
</evidence>
<dbReference type="GO" id="GO:0016020">
    <property type="term" value="C:membrane"/>
    <property type="evidence" value="ECO:0007669"/>
    <property type="project" value="UniProtKB-SubCell"/>
</dbReference>
<dbReference type="AlphaFoldDB" id="A0AAJ1WEN8"/>